<proteinExistence type="predicted"/>
<feature type="compositionally biased region" description="Basic and acidic residues" evidence="1">
    <location>
        <begin position="151"/>
        <end position="161"/>
    </location>
</feature>
<name>A0A9P0XLS5_PIEBR</name>
<feature type="compositionally biased region" description="Basic and acidic residues" evidence="1">
    <location>
        <begin position="62"/>
        <end position="74"/>
    </location>
</feature>
<evidence type="ECO:0000256" key="1">
    <source>
        <dbReference type="SAM" id="MobiDB-lite"/>
    </source>
</evidence>
<organism evidence="2 3">
    <name type="scientific">Pieris brassicae</name>
    <name type="common">White butterfly</name>
    <name type="synonym">Large white butterfly</name>
    <dbReference type="NCBI Taxonomy" id="7116"/>
    <lineage>
        <taxon>Eukaryota</taxon>
        <taxon>Metazoa</taxon>
        <taxon>Ecdysozoa</taxon>
        <taxon>Arthropoda</taxon>
        <taxon>Hexapoda</taxon>
        <taxon>Insecta</taxon>
        <taxon>Pterygota</taxon>
        <taxon>Neoptera</taxon>
        <taxon>Endopterygota</taxon>
        <taxon>Lepidoptera</taxon>
        <taxon>Glossata</taxon>
        <taxon>Ditrysia</taxon>
        <taxon>Papilionoidea</taxon>
        <taxon>Pieridae</taxon>
        <taxon>Pierinae</taxon>
        <taxon>Pieris</taxon>
    </lineage>
</organism>
<evidence type="ECO:0000313" key="3">
    <source>
        <dbReference type="Proteomes" id="UP001152562"/>
    </source>
</evidence>
<feature type="compositionally biased region" description="Basic and acidic residues" evidence="1">
    <location>
        <begin position="38"/>
        <end position="49"/>
    </location>
</feature>
<dbReference type="Proteomes" id="UP001152562">
    <property type="component" value="Unassembled WGS sequence"/>
</dbReference>
<accession>A0A9P0XLS5</accession>
<reference evidence="2" key="1">
    <citation type="submission" date="2022-05" db="EMBL/GenBank/DDBJ databases">
        <authorList>
            <person name="Okamura Y."/>
        </authorList>
    </citation>
    <scope>NUCLEOTIDE SEQUENCE</scope>
</reference>
<feature type="compositionally biased region" description="Basic residues" evidence="1">
    <location>
        <begin position="164"/>
        <end position="174"/>
    </location>
</feature>
<feature type="region of interest" description="Disordered" evidence="1">
    <location>
        <begin position="1"/>
        <end position="109"/>
    </location>
</feature>
<evidence type="ECO:0000313" key="2">
    <source>
        <dbReference type="EMBL" id="CAH4039018.1"/>
    </source>
</evidence>
<keyword evidence="3" id="KW-1185">Reference proteome</keyword>
<feature type="region of interest" description="Disordered" evidence="1">
    <location>
        <begin position="150"/>
        <end position="174"/>
    </location>
</feature>
<dbReference type="AlphaFoldDB" id="A0A9P0XLS5"/>
<gene>
    <name evidence="2" type="ORF">PIBRA_LOCUS14486</name>
</gene>
<comment type="caution">
    <text evidence="2">The sequence shown here is derived from an EMBL/GenBank/DDBJ whole genome shotgun (WGS) entry which is preliminary data.</text>
</comment>
<sequence>MIYPVPSHGSELGGGVRGGDGEGKVHYGRKLKAAHTLESPKRYHHESVRRSRPRSRSSPVRLRCETHKDAEKIGDQSPLRRRSPSDSPSTRQGRRATRQDFWSPLSPPPPLVMPPPASLAFTTTLSYFSSAPPIQPVSLVALPPLTITRQDACRSRSREPSARPTKKRSHSARRAARYVLRKLMKSLEFHSPHVSVSHVKLNDDVLNAEVGEESTKGQNYEVSQKVEDEALSDVDNCKKQSSDKEEKHVCARCSRCAGELNATQLRLLLRHLRQLAHIDRLHRALRRAAR</sequence>
<dbReference type="EMBL" id="CALOZG010000087">
    <property type="protein sequence ID" value="CAH4039018.1"/>
    <property type="molecule type" value="Genomic_DNA"/>
</dbReference>
<protein>
    <submittedName>
        <fullName evidence="2">Uncharacterized protein</fullName>
    </submittedName>
</protein>